<name>A0AC34QXQ0_9BILA</name>
<evidence type="ECO:0000313" key="2">
    <source>
        <dbReference type="WBParaSite" id="JU765_v2.g20264.t1"/>
    </source>
</evidence>
<reference evidence="2" key="1">
    <citation type="submission" date="2022-11" db="UniProtKB">
        <authorList>
            <consortium name="WormBaseParasite"/>
        </authorList>
    </citation>
    <scope>IDENTIFICATION</scope>
</reference>
<organism evidence="1 2">
    <name type="scientific">Panagrolaimus sp. JU765</name>
    <dbReference type="NCBI Taxonomy" id="591449"/>
    <lineage>
        <taxon>Eukaryota</taxon>
        <taxon>Metazoa</taxon>
        <taxon>Ecdysozoa</taxon>
        <taxon>Nematoda</taxon>
        <taxon>Chromadorea</taxon>
        <taxon>Rhabditida</taxon>
        <taxon>Tylenchina</taxon>
        <taxon>Panagrolaimomorpha</taxon>
        <taxon>Panagrolaimoidea</taxon>
        <taxon>Panagrolaimidae</taxon>
        <taxon>Panagrolaimus</taxon>
    </lineage>
</organism>
<sequence>MPSEDVGGSEGISGIVKPGKTDITGDVHMDNMDAVFIIKQKHLEAVLGIHEGATLKEVTSSEDAIMIAQTILSSLDSSALNSKEAIVSAVEELLHQLIPDFKNPADSAVVDPQLKLGSVFKIDFLDTVAGVKSYAILRYFIGTFHRLTELIVSQNFDATMKEYFTDVEAAILSYFTVFLRGYTSDEQTLKDISYSFTRLLLLEQFPQSLLYKVINFALNEDYCDSDCLADIFNPVFDVLRLCVSCSSLLQTNDLVMEKPFILMRSLLQIKVGNNRPLTDVVCARPDFDPKPYTGHRGRELSKLTFLGPFLNLGLCDFGTEFYSYLGSEQYFAGDHIPIDETRFKLYEGYQHRMNSYRRYMFDIVHTCLVNGPTRDKSLEFISSILKANKKRSQLQADATKLATDAFMLNLMYVLLNLSEKITLDKVDMNYIFHPKCRMDVRDETRLKYNSDEVIEYEKELDLTADPKFPTELIEYEKELDLTADPKFPTECFFMTVHAVQLSYNSSTEELKRIKRHVSQINSTIREIEQEIKNATAQNRMNNSLMDNLKRHKLTHKQLVRAMLCFECSLRDRALVDSTLMFTNKQLNFLISMIDPN</sequence>
<dbReference type="Proteomes" id="UP000887576">
    <property type="component" value="Unplaced"/>
</dbReference>
<evidence type="ECO:0000313" key="1">
    <source>
        <dbReference type="Proteomes" id="UP000887576"/>
    </source>
</evidence>
<protein>
    <submittedName>
        <fullName evidence="2">Ubiquitin conjugation factor E4 core domain-containing protein</fullName>
    </submittedName>
</protein>
<proteinExistence type="predicted"/>
<dbReference type="WBParaSite" id="JU765_v2.g20264.t1">
    <property type="protein sequence ID" value="JU765_v2.g20264.t1"/>
    <property type="gene ID" value="JU765_v2.g20264"/>
</dbReference>
<accession>A0AC34QXQ0</accession>